<evidence type="ECO:0000256" key="8">
    <source>
        <dbReference type="RuleBase" id="RU363041"/>
    </source>
</evidence>
<keyword evidence="4 8" id="KW-1003">Cell membrane</keyword>
<feature type="transmembrane region" description="Helical" evidence="8">
    <location>
        <begin position="98"/>
        <end position="116"/>
    </location>
</feature>
<evidence type="ECO:0000256" key="4">
    <source>
        <dbReference type="ARBA" id="ARBA00022475"/>
    </source>
</evidence>
<feature type="transmembrane region" description="Helical" evidence="8">
    <location>
        <begin position="12"/>
        <end position="35"/>
    </location>
</feature>
<evidence type="ECO:0000256" key="1">
    <source>
        <dbReference type="ARBA" id="ARBA00004651"/>
    </source>
</evidence>
<evidence type="ECO:0000256" key="2">
    <source>
        <dbReference type="ARBA" id="ARBA00009142"/>
    </source>
</evidence>
<proteinExistence type="inferred from homology"/>
<comment type="subcellular location">
    <subcellularLocation>
        <location evidence="1 8">Cell membrane</location>
        <topology evidence="1 8">Multi-pass membrane protein</topology>
    </subcellularLocation>
</comment>
<feature type="transmembrane region" description="Helical" evidence="8">
    <location>
        <begin position="229"/>
        <end position="247"/>
    </location>
</feature>
<accession>A0ABZ0B2M0</accession>
<feature type="transmembrane region" description="Helical" evidence="8">
    <location>
        <begin position="200"/>
        <end position="222"/>
    </location>
</feature>
<dbReference type="EMBL" id="CP132507">
    <property type="protein sequence ID" value="WNO05162.1"/>
    <property type="molecule type" value="Genomic_DNA"/>
</dbReference>
<name>A0ABZ0B2M0_9BURK</name>
<dbReference type="InterPro" id="IPR052017">
    <property type="entry name" value="TSUP"/>
</dbReference>
<dbReference type="RefSeq" id="WP_313867950.1">
    <property type="nucleotide sequence ID" value="NZ_CP132507.1"/>
</dbReference>
<gene>
    <name evidence="9" type="ORF">RAN89_01710</name>
</gene>
<organism evidence="9 10">
    <name type="scientific">Rhodoferax mekongensis</name>
    <dbReference type="NCBI Taxonomy" id="3068341"/>
    <lineage>
        <taxon>Bacteria</taxon>
        <taxon>Pseudomonadati</taxon>
        <taxon>Pseudomonadota</taxon>
        <taxon>Betaproteobacteria</taxon>
        <taxon>Burkholderiales</taxon>
        <taxon>Comamonadaceae</taxon>
        <taxon>Rhodoferax</taxon>
    </lineage>
</organism>
<keyword evidence="7 8" id="KW-0472">Membrane</keyword>
<evidence type="ECO:0000313" key="9">
    <source>
        <dbReference type="EMBL" id="WNO05162.1"/>
    </source>
</evidence>
<reference evidence="9 10" key="1">
    <citation type="submission" date="2023-08" db="EMBL/GenBank/DDBJ databases">
        <title>Rhodoferax potami sp. nov. and Rhodoferax mekongensis sp. nov., isolated from the Mekong River in Thailand.</title>
        <authorList>
            <person name="Kitikhun S."/>
            <person name="Charoenyingcharoen P."/>
            <person name="Siriarchawattana P."/>
            <person name="Likhitrattanapisal S."/>
            <person name="Nilsakha T."/>
            <person name="Chanpet A."/>
            <person name="Rattanawaree P."/>
            <person name="Ingsriswang S."/>
        </authorList>
    </citation>
    <scope>NUCLEOTIDE SEQUENCE [LARGE SCALE GENOMIC DNA]</scope>
    <source>
        <strain evidence="9 10">TBRC 17307</strain>
    </source>
</reference>
<sequence>MELLIASLASGLAGFIDSIVGGGGLILTPALFALFPTAHPATLFGTNKGAAVAGTAFAAVRYNRQVRLPWHALLPATLVCFAAALSGAWLVTQISPQYLRKALPFILVLVLGYTLAKKELGRHHLPQFSGRKEVLMACAIGGSIGFYDGFFGPGTGSFFVFLLVRVLGYDFLHASAGAKLLNTASNSAALVLFTFTGHVWWHYVLVMAVANILGSFAGTHLALKHGTGFVRSVFIAVVSALILKTAYDAFLRGL</sequence>
<dbReference type="PANTHER" id="PTHR30269:SF0">
    <property type="entry name" value="MEMBRANE TRANSPORTER PROTEIN YFCA-RELATED"/>
    <property type="match status" value="1"/>
</dbReference>
<keyword evidence="3" id="KW-0813">Transport</keyword>
<dbReference type="PANTHER" id="PTHR30269">
    <property type="entry name" value="TRANSMEMBRANE PROTEIN YFCA"/>
    <property type="match status" value="1"/>
</dbReference>
<feature type="transmembrane region" description="Helical" evidence="8">
    <location>
        <begin position="72"/>
        <end position="92"/>
    </location>
</feature>
<evidence type="ECO:0000256" key="3">
    <source>
        <dbReference type="ARBA" id="ARBA00022448"/>
    </source>
</evidence>
<evidence type="ECO:0000256" key="5">
    <source>
        <dbReference type="ARBA" id="ARBA00022692"/>
    </source>
</evidence>
<dbReference type="Pfam" id="PF01925">
    <property type="entry name" value="TauE"/>
    <property type="match status" value="1"/>
</dbReference>
<keyword evidence="6 8" id="KW-1133">Transmembrane helix</keyword>
<keyword evidence="10" id="KW-1185">Reference proteome</keyword>
<evidence type="ECO:0000313" key="10">
    <source>
        <dbReference type="Proteomes" id="UP001302257"/>
    </source>
</evidence>
<feature type="transmembrane region" description="Helical" evidence="8">
    <location>
        <begin position="137"/>
        <end position="164"/>
    </location>
</feature>
<protein>
    <recommendedName>
        <fullName evidence="8">Probable membrane transporter protein</fullName>
    </recommendedName>
</protein>
<dbReference type="InterPro" id="IPR002781">
    <property type="entry name" value="TM_pro_TauE-like"/>
</dbReference>
<evidence type="ECO:0000256" key="7">
    <source>
        <dbReference type="ARBA" id="ARBA00023136"/>
    </source>
</evidence>
<dbReference type="Proteomes" id="UP001302257">
    <property type="component" value="Chromosome"/>
</dbReference>
<keyword evidence="5 8" id="KW-0812">Transmembrane</keyword>
<comment type="similarity">
    <text evidence="2 8">Belongs to the 4-toluene sulfonate uptake permease (TSUP) (TC 2.A.102) family.</text>
</comment>
<evidence type="ECO:0000256" key="6">
    <source>
        <dbReference type="ARBA" id="ARBA00022989"/>
    </source>
</evidence>